<dbReference type="Proteomes" id="UP000010729">
    <property type="component" value="Unassembled WGS sequence"/>
</dbReference>
<organism evidence="2 3">
    <name type="scientific">Arthrobacter crystallopoietes BAB-32</name>
    <dbReference type="NCBI Taxonomy" id="1246476"/>
    <lineage>
        <taxon>Bacteria</taxon>
        <taxon>Bacillati</taxon>
        <taxon>Actinomycetota</taxon>
        <taxon>Actinomycetes</taxon>
        <taxon>Micrococcales</taxon>
        <taxon>Micrococcaceae</taxon>
        <taxon>Crystallibacter</taxon>
    </lineage>
</organism>
<evidence type="ECO:0000313" key="3">
    <source>
        <dbReference type="Proteomes" id="UP000010729"/>
    </source>
</evidence>
<dbReference type="RefSeq" id="WP_005267149.1">
    <property type="nucleotide sequence ID" value="NZ_ANPE02000067.1"/>
</dbReference>
<comment type="caution">
    <text evidence="2">The sequence shown here is derived from an EMBL/GenBank/DDBJ whole genome shotgun (WGS) entry which is preliminary data.</text>
</comment>
<gene>
    <name evidence="2" type="ORF">D477_003063</name>
</gene>
<dbReference type="AlphaFoldDB" id="N1UZ14"/>
<keyword evidence="3" id="KW-1185">Reference proteome</keyword>
<proteinExistence type="predicted"/>
<name>N1UZ14_9MICC</name>
<evidence type="ECO:0000256" key="1">
    <source>
        <dbReference type="SAM" id="MobiDB-lite"/>
    </source>
</evidence>
<feature type="region of interest" description="Disordered" evidence="1">
    <location>
        <begin position="40"/>
        <end position="75"/>
    </location>
</feature>
<dbReference type="EMBL" id="ANPE02000067">
    <property type="protein sequence ID" value="EMY35641.1"/>
    <property type="molecule type" value="Genomic_DNA"/>
</dbReference>
<evidence type="ECO:0000313" key="2">
    <source>
        <dbReference type="EMBL" id="EMY35641.1"/>
    </source>
</evidence>
<dbReference type="OrthoDB" id="4001768at2"/>
<accession>N1UZ14</accession>
<protein>
    <submittedName>
        <fullName evidence="2">Uncharacterized protein</fullName>
    </submittedName>
</protein>
<reference evidence="2 3" key="1">
    <citation type="journal article" date="2013" name="Genome Announc.">
        <title>Draft Genome Sequence of Arthrobacter crystallopoietes Strain BAB-32, Revealing Genes for Bioremediation.</title>
        <authorList>
            <person name="Joshi M.N."/>
            <person name="Pandit A.S."/>
            <person name="Sharma A."/>
            <person name="Pandya R.V."/>
            <person name="Desai S.M."/>
            <person name="Saxena A.K."/>
            <person name="Bagatharia S.B."/>
        </authorList>
    </citation>
    <scope>NUCLEOTIDE SEQUENCE [LARGE SCALE GENOMIC DNA]</scope>
    <source>
        <strain evidence="2 3">BAB-32</strain>
    </source>
</reference>
<sequence length="114" mass="11796">MTAGCLYSTLTAELSDKQSPLRRHLEERFPNNRVLQAEYRKGAGGGVAGPPQNLPGPAASCGDGPAANGSYSPVGTRMVTASANSLAHRPAAEAQDALKICSRSDEIRDSGLSA</sequence>